<feature type="domain" description="14-3-3" evidence="2">
    <location>
        <begin position="307"/>
        <end position="349"/>
    </location>
</feature>
<dbReference type="GO" id="GO:0043531">
    <property type="term" value="F:ADP binding"/>
    <property type="evidence" value="ECO:0007669"/>
    <property type="project" value="InterPro"/>
</dbReference>
<dbReference type="EMBL" id="PQIB02000017">
    <property type="protein sequence ID" value="RLM57815.1"/>
    <property type="molecule type" value="Genomic_DNA"/>
</dbReference>
<protein>
    <submittedName>
        <fullName evidence="4">Disease resistance RPP13-like protein 4</fullName>
    </submittedName>
</protein>
<dbReference type="OrthoDB" id="1435635at2759"/>
<dbReference type="GO" id="GO:0098542">
    <property type="term" value="P:defense response to other organism"/>
    <property type="evidence" value="ECO:0007669"/>
    <property type="project" value="TreeGrafter"/>
</dbReference>
<comment type="similarity">
    <text evidence="1">Belongs to the 14-3-3 family.</text>
</comment>
<organism evidence="4 5">
    <name type="scientific">Panicum miliaceum</name>
    <name type="common">Proso millet</name>
    <name type="synonym">Broomcorn millet</name>
    <dbReference type="NCBI Taxonomy" id="4540"/>
    <lineage>
        <taxon>Eukaryota</taxon>
        <taxon>Viridiplantae</taxon>
        <taxon>Streptophyta</taxon>
        <taxon>Embryophyta</taxon>
        <taxon>Tracheophyta</taxon>
        <taxon>Spermatophyta</taxon>
        <taxon>Magnoliopsida</taxon>
        <taxon>Liliopsida</taxon>
        <taxon>Poales</taxon>
        <taxon>Poaceae</taxon>
        <taxon>PACMAD clade</taxon>
        <taxon>Panicoideae</taxon>
        <taxon>Panicodae</taxon>
        <taxon>Paniceae</taxon>
        <taxon>Panicinae</taxon>
        <taxon>Panicum</taxon>
        <taxon>Panicum sect. Panicum</taxon>
    </lineage>
</organism>
<keyword evidence="5" id="KW-1185">Reference proteome</keyword>
<dbReference type="PRINTS" id="PR00305">
    <property type="entry name" value="1433ZETA"/>
</dbReference>
<evidence type="ECO:0000259" key="2">
    <source>
        <dbReference type="Pfam" id="PF00244"/>
    </source>
</evidence>
<evidence type="ECO:0000259" key="3">
    <source>
        <dbReference type="Pfam" id="PF00931"/>
    </source>
</evidence>
<dbReference type="STRING" id="4540.A0A3L6PJL1"/>
<dbReference type="AlphaFoldDB" id="A0A3L6PJL1"/>
<dbReference type="PANTHER" id="PTHR23155">
    <property type="entry name" value="DISEASE RESISTANCE PROTEIN RP"/>
    <property type="match status" value="1"/>
</dbReference>
<dbReference type="InterPro" id="IPR002182">
    <property type="entry name" value="NB-ARC"/>
</dbReference>
<dbReference type="SUPFAM" id="SSF48445">
    <property type="entry name" value="14-3-3 protein"/>
    <property type="match status" value="1"/>
</dbReference>
<evidence type="ECO:0000313" key="5">
    <source>
        <dbReference type="Proteomes" id="UP000275267"/>
    </source>
</evidence>
<proteinExistence type="inferred from homology"/>
<dbReference type="SUPFAM" id="SSF52540">
    <property type="entry name" value="P-loop containing nucleoside triphosphate hydrolases"/>
    <property type="match status" value="1"/>
</dbReference>
<dbReference type="InterPro" id="IPR000308">
    <property type="entry name" value="14-3-3"/>
</dbReference>
<dbReference type="InterPro" id="IPR036815">
    <property type="entry name" value="14-3-3_dom_sf"/>
</dbReference>
<feature type="domain" description="NB-ARC" evidence="3">
    <location>
        <begin position="131"/>
        <end position="288"/>
    </location>
</feature>
<dbReference type="InterPro" id="IPR027417">
    <property type="entry name" value="P-loop_NTPase"/>
</dbReference>
<sequence length="374" mass="42189">MESLVEDPVRECRKLLQGYRCLVIIDCVQSKEEWDSIREAFDSKEEVSGTFRSCIVVFTGEESVARHCAATEEFVFTKDKLTRERLYTIDGSIHEDRISSYLFEKGSDGRRNINCHWGDNLLLFGCDSEANKLLSQVKRGTIISVLGTPGVGKSALVRTVYYRHMLTCHFSYYRWVNVSHPFNLLDFCRNLLLQFDPADGQYHDDPIYSCGDHMRSRGCLVVINGLLSKEDWGLIKDKLIPYNYFSCCIIVITTEESVATHCAAKEDDAVHKIKPLEADAVLHLLKKVLGGVPISMPAEMEEEAKLIACQVAKQAFDEALAEINSAGEGVYKDSTLMMQLLKDNLALWTSELTGGEASKDNDIDMEVRCLCLWP</sequence>
<evidence type="ECO:0000256" key="1">
    <source>
        <dbReference type="ARBA" id="ARBA00006141"/>
    </source>
</evidence>
<dbReference type="Pfam" id="PF00931">
    <property type="entry name" value="NB-ARC"/>
    <property type="match status" value="1"/>
</dbReference>
<dbReference type="InterPro" id="IPR044974">
    <property type="entry name" value="Disease_R_plants"/>
</dbReference>
<dbReference type="Proteomes" id="UP000275267">
    <property type="component" value="Unassembled WGS sequence"/>
</dbReference>
<reference evidence="5" key="1">
    <citation type="journal article" date="2019" name="Nat. Commun.">
        <title>The genome of broomcorn millet.</title>
        <authorList>
            <person name="Zou C."/>
            <person name="Miki D."/>
            <person name="Li D."/>
            <person name="Tang Q."/>
            <person name="Xiao L."/>
            <person name="Rajput S."/>
            <person name="Deng P."/>
            <person name="Jia W."/>
            <person name="Huang R."/>
            <person name="Zhang M."/>
            <person name="Sun Y."/>
            <person name="Hu J."/>
            <person name="Fu X."/>
            <person name="Schnable P.S."/>
            <person name="Li F."/>
            <person name="Zhang H."/>
            <person name="Feng B."/>
            <person name="Zhu X."/>
            <person name="Liu R."/>
            <person name="Schnable J.C."/>
            <person name="Zhu J.-K."/>
            <person name="Zhang H."/>
        </authorList>
    </citation>
    <scope>NUCLEOTIDE SEQUENCE [LARGE SCALE GENOMIC DNA]</scope>
</reference>
<dbReference type="PANTHER" id="PTHR23155:SF1135">
    <property type="entry name" value="OS08G0246300 PROTEIN"/>
    <property type="match status" value="1"/>
</dbReference>
<dbReference type="Gene3D" id="3.40.50.300">
    <property type="entry name" value="P-loop containing nucleotide triphosphate hydrolases"/>
    <property type="match status" value="1"/>
</dbReference>
<dbReference type="Pfam" id="PF00244">
    <property type="entry name" value="14-3-3"/>
    <property type="match status" value="1"/>
</dbReference>
<gene>
    <name evidence="4" type="ORF">C2845_PM18G10970</name>
</gene>
<accession>A0A3L6PJL1</accession>
<dbReference type="InterPro" id="IPR023410">
    <property type="entry name" value="14-3-3_domain"/>
</dbReference>
<evidence type="ECO:0000313" key="4">
    <source>
        <dbReference type="EMBL" id="RLM57815.1"/>
    </source>
</evidence>
<dbReference type="Gene3D" id="1.20.190.20">
    <property type="entry name" value="14-3-3 domain"/>
    <property type="match status" value="1"/>
</dbReference>
<comment type="caution">
    <text evidence="4">The sequence shown here is derived from an EMBL/GenBank/DDBJ whole genome shotgun (WGS) entry which is preliminary data.</text>
</comment>
<name>A0A3L6PJL1_PANMI</name>